<keyword evidence="3" id="KW-0812">Transmembrane</keyword>
<keyword evidence="5" id="KW-0472">Membrane</keyword>
<proteinExistence type="inferred from homology"/>
<comment type="subcellular location">
    <subcellularLocation>
        <location evidence="1">Membrane</location>
        <topology evidence="1">Single-pass membrane protein</topology>
    </subcellularLocation>
</comment>
<dbReference type="RefSeq" id="WP_012031118.1">
    <property type="nucleotide sequence ID" value="NC_009446.1"/>
</dbReference>
<sequence length="189" mass="21696">MIFIAVLAIIGIAALFLIRIYNQLVRARNEIHNAFSQIDVQLHRRHDLIPNLVAVAQKYLQHEEQTLTHVISARTTAVNALKSTQIEQIAPAEKALEQAMKGFYACIESYPELKANEQMQTLQEEISSTENRIAFARQYFNEMVTIYNASVEQFPQNIISQLFGFRTQSWYEIEESVRACPTVSFDKTL</sequence>
<dbReference type="OrthoDB" id="9804152at2"/>
<protein>
    <submittedName>
        <fullName evidence="7">LemA family protein</fullName>
    </submittedName>
</protein>
<accession>A5EUU9</accession>
<evidence type="ECO:0000256" key="1">
    <source>
        <dbReference type="ARBA" id="ARBA00004167"/>
    </source>
</evidence>
<evidence type="ECO:0000256" key="3">
    <source>
        <dbReference type="ARBA" id="ARBA00022692"/>
    </source>
</evidence>
<reference evidence="7 8" key="1">
    <citation type="journal article" date="2007" name="Nat. Biotechnol.">
        <title>Genome sequence and identification of candidate vaccine antigens from the animal pathogen Dichelobacter nodosus.</title>
        <authorList>
            <person name="Myers G.S."/>
            <person name="Parker D."/>
            <person name="Al-Hasani K."/>
            <person name="Kennan R.M."/>
            <person name="Seemann T."/>
            <person name="Ren Q."/>
            <person name="Badger J.H."/>
            <person name="Selengut J.D."/>
            <person name="Deboy R.T."/>
            <person name="Tettelin H."/>
            <person name="Boyce J.D."/>
            <person name="McCarl V.P."/>
            <person name="Han X."/>
            <person name="Nelson W.C."/>
            <person name="Madupu R."/>
            <person name="Mohamoud Y."/>
            <person name="Holley T."/>
            <person name="Fedorova N."/>
            <person name="Khouri H."/>
            <person name="Bottomley S.P."/>
            <person name="Whittington R.J."/>
            <person name="Adler B."/>
            <person name="Songer J.G."/>
            <person name="Rood J.I."/>
            <person name="Paulsen I.T."/>
        </authorList>
    </citation>
    <scope>NUCLEOTIDE SEQUENCE [LARGE SCALE GENOMIC DNA]</scope>
    <source>
        <strain evidence="7 8">VCS1703A</strain>
    </source>
</reference>
<dbReference type="STRING" id="246195.DNO_0794"/>
<evidence type="ECO:0000256" key="5">
    <source>
        <dbReference type="ARBA" id="ARBA00023136"/>
    </source>
</evidence>
<dbReference type="eggNOG" id="COG1704">
    <property type="taxonomic scope" value="Bacteria"/>
</dbReference>
<name>A5EUU9_DICNV</name>
<keyword evidence="8" id="KW-1185">Reference proteome</keyword>
<keyword evidence="4" id="KW-1133">Transmembrane helix</keyword>
<comment type="similarity">
    <text evidence="2">Belongs to the LemA family.</text>
</comment>
<dbReference type="PANTHER" id="PTHR34478:SF1">
    <property type="entry name" value="PROTEIN LEMA"/>
    <property type="match status" value="1"/>
</dbReference>
<feature type="coiled-coil region" evidence="6">
    <location>
        <begin position="112"/>
        <end position="139"/>
    </location>
</feature>
<dbReference type="KEGG" id="dno:DNO_0794"/>
<evidence type="ECO:0000256" key="2">
    <source>
        <dbReference type="ARBA" id="ARBA00008854"/>
    </source>
</evidence>
<organism evidence="7 8">
    <name type="scientific">Dichelobacter nodosus (strain VCS1703A)</name>
    <dbReference type="NCBI Taxonomy" id="246195"/>
    <lineage>
        <taxon>Bacteria</taxon>
        <taxon>Pseudomonadati</taxon>
        <taxon>Pseudomonadota</taxon>
        <taxon>Gammaproteobacteria</taxon>
        <taxon>Cardiobacteriales</taxon>
        <taxon>Cardiobacteriaceae</taxon>
        <taxon>Dichelobacter</taxon>
    </lineage>
</organism>
<keyword evidence="6" id="KW-0175">Coiled coil</keyword>
<dbReference type="GO" id="GO:0016020">
    <property type="term" value="C:membrane"/>
    <property type="evidence" value="ECO:0007669"/>
    <property type="project" value="UniProtKB-SubCell"/>
</dbReference>
<dbReference type="EMBL" id="CP000513">
    <property type="protein sequence ID" value="ABQ13236.1"/>
    <property type="molecule type" value="Genomic_DNA"/>
</dbReference>
<dbReference type="InterPro" id="IPR007156">
    <property type="entry name" value="MamQ_LemA"/>
</dbReference>
<evidence type="ECO:0000256" key="6">
    <source>
        <dbReference type="SAM" id="Coils"/>
    </source>
</evidence>
<gene>
    <name evidence="7" type="ordered locus">DNO_0794</name>
</gene>
<evidence type="ECO:0000256" key="4">
    <source>
        <dbReference type="ARBA" id="ARBA00022989"/>
    </source>
</evidence>
<dbReference type="Pfam" id="PF04011">
    <property type="entry name" value="LemA"/>
    <property type="match status" value="1"/>
</dbReference>
<dbReference type="InterPro" id="IPR023353">
    <property type="entry name" value="LemA-like_dom_sf"/>
</dbReference>
<evidence type="ECO:0000313" key="7">
    <source>
        <dbReference type="EMBL" id="ABQ13236.1"/>
    </source>
</evidence>
<dbReference type="AlphaFoldDB" id="A5EUU9"/>
<dbReference type="Gene3D" id="1.20.1440.20">
    <property type="entry name" value="LemA-like domain"/>
    <property type="match status" value="1"/>
</dbReference>
<dbReference type="Proteomes" id="UP000000248">
    <property type="component" value="Chromosome"/>
</dbReference>
<dbReference type="HOGENOM" id="CLU_056714_2_1_6"/>
<dbReference type="PANTHER" id="PTHR34478">
    <property type="entry name" value="PROTEIN LEMA"/>
    <property type="match status" value="1"/>
</dbReference>
<dbReference type="SUPFAM" id="SSF140478">
    <property type="entry name" value="LemA-like"/>
    <property type="match status" value="1"/>
</dbReference>
<evidence type="ECO:0000313" key="8">
    <source>
        <dbReference type="Proteomes" id="UP000000248"/>
    </source>
</evidence>